<feature type="transmembrane region" description="Helical" evidence="5">
    <location>
        <begin position="198"/>
        <end position="217"/>
    </location>
</feature>
<organism evidence="7 8">
    <name type="scientific">Halonatronomonas betaini</name>
    <dbReference type="NCBI Taxonomy" id="2778430"/>
    <lineage>
        <taxon>Bacteria</taxon>
        <taxon>Bacillati</taxon>
        <taxon>Bacillota</taxon>
        <taxon>Clostridia</taxon>
        <taxon>Halanaerobiales</taxon>
        <taxon>Halarsenatibacteraceae</taxon>
        <taxon>Halonatronomonas</taxon>
    </lineage>
</organism>
<keyword evidence="4 5" id="KW-0472">Membrane</keyword>
<dbReference type="Pfam" id="PF00528">
    <property type="entry name" value="BPD_transp_1"/>
    <property type="match status" value="2"/>
</dbReference>
<comment type="similarity">
    <text evidence="5">Belongs to the binding-protein-dependent transport system permease family.</text>
</comment>
<feature type="domain" description="ABC transmembrane type-1" evidence="6">
    <location>
        <begin position="355"/>
        <end position="545"/>
    </location>
</feature>
<evidence type="ECO:0000256" key="1">
    <source>
        <dbReference type="ARBA" id="ARBA00004141"/>
    </source>
</evidence>
<dbReference type="AlphaFoldDB" id="A0A931ATN0"/>
<keyword evidence="8" id="KW-1185">Reference proteome</keyword>
<keyword evidence="3 5" id="KW-1133">Transmembrane helix</keyword>
<dbReference type="InterPro" id="IPR035906">
    <property type="entry name" value="MetI-like_sf"/>
</dbReference>
<name>A0A931ATN0_9FIRM</name>
<feature type="transmembrane region" description="Helical" evidence="5">
    <location>
        <begin position="21"/>
        <end position="40"/>
    </location>
</feature>
<feature type="transmembrane region" description="Helical" evidence="5">
    <location>
        <begin position="253"/>
        <end position="273"/>
    </location>
</feature>
<feature type="transmembrane region" description="Helical" evidence="5">
    <location>
        <begin position="481"/>
        <end position="504"/>
    </location>
</feature>
<evidence type="ECO:0000259" key="6">
    <source>
        <dbReference type="PROSITE" id="PS50928"/>
    </source>
</evidence>
<keyword evidence="5" id="KW-0813">Transport</keyword>
<feature type="transmembrane region" description="Helical" evidence="5">
    <location>
        <begin position="304"/>
        <end position="330"/>
    </location>
</feature>
<feature type="transmembrane region" description="Helical" evidence="5">
    <location>
        <begin position="418"/>
        <end position="434"/>
    </location>
</feature>
<feature type="transmembrane region" description="Helical" evidence="5">
    <location>
        <begin position="154"/>
        <end position="178"/>
    </location>
</feature>
<keyword evidence="2 5" id="KW-0812">Transmembrane</keyword>
<comment type="caution">
    <text evidence="7">The sequence shown here is derived from an EMBL/GenBank/DDBJ whole genome shotgun (WGS) entry which is preliminary data.</text>
</comment>
<dbReference type="SUPFAM" id="SSF161098">
    <property type="entry name" value="MetI-like"/>
    <property type="match status" value="2"/>
</dbReference>
<comment type="subcellular location">
    <subcellularLocation>
        <location evidence="5">Cell membrane</location>
        <topology evidence="5">Multi-pass membrane protein</topology>
    </subcellularLocation>
    <subcellularLocation>
        <location evidence="1">Membrane</location>
        <topology evidence="1">Multi-pass membrane protein</topology>
    </subcellularLocation>
</comment>
<dbReference type="PROSITE" id="PS50928">
    <property type="entry name" value="ABC_TM1"/>
    <property type="match status" value="2"/>
</dbReference>
<sequence>MTSNKLKQGFKNLIITFKKDPILSATIGLVATIVAVFILYPLVRVFIRSITVDGEFSFLQYIAIFSSARLRQAFTNSMILGLSVATTSTIVGFLAAYSLTKVTLPGKSLFKKIVMIPLISPPFMLSISIILLFGRRGLITSQLLGLRGYSIYGLDGLIIVQTLGLMPIAYRVIAGVLARISTELENAGLNLGANKFDVFRTITLPLALPGVASAWLLSFVMSIADFANPMVLGEGFNVLSVEAYIQITGRYNFARGAAFAILLLIPSLTAFLFQKYWVDKKSFVTVTGKPSGSQRDLASKPVKYALFIYMLFISSFAILLYATVIMGSFFRLWGIDYSLTLDHFQYAFRGGFGTIRRTIIMAVSSAPISGVLGMIIAFLVVRKNFIGRRALQFSSMLPFAVPGTVIGIGYVLAFNDGWIVMTGTIFIIITLLALRNMPVGIEAGVAALNQIDPSISEASKDLGANSAQTFSRITLPLLKPAILSGVSYSFVRAMTAVSAIIFVVSARWNHLTIQILQHTELMELGAASVLCLFLIVFVMIVFGILQKFLGEDNTSSYIT</sequence>
<protein>
    <submittedName>
        <fullName evidence="7">Iron ABC transporter permease</fullName>
    </submittedName>
</protein>
<dbReference type="EMBL" id="JADPIE010000002">
    <property type="protein sequence ID" value="MBF8436235.1"/>
    <property type="molecule type" value="Genomic_DNA"/>
</dbReference>
<proteinExistence type="inferred from homology"/>
<evidence type="ECO:0000256" key="2">
    <source>
        <dbReference type="ARBA" id="ARBA00022692"/>
    </source>
</evidence>
<feature type="transmembrane region" description="Helical" evidence="5">
    <location>
        <begin position="524"/>
        <end position="545"/>
    </location>
</feature>
<dbReference type="GO" id="GO:0005886">
    <property type="term" value="C:plasma membrane"/>
    <property type="evidence" value="ECO:0007669"/>
    <property type="project" value="UniProtKB-SubCell"/>
</dbReference>
<dbReference type="Proteomes" id="UP000621436">
    <property type="component" value="Unassembled WGS sequence"/>
</dbReference>
<reference evidence="7" key="1">
    <citation type="submission" date="2020-11" db="EMBL/GenBank/DDBJ databases">
        <title>Halonatronomonas betainensis gen. nov., sp. nov. a novel haloalkaliphilic representative of the family Halanaerobiacae capable of betaine degradation.</title>
        <authorList>
            <person name="Boltyanskaya Y."/>
            <person name="Kevbrin V."/>
            <person name="Detkova E."/>
            <person name="Grouzdev D.S."/>
            <person name="Koziaeva V."/>
            <person name="Zhilina T."/>
        </authorList>
    </citation>
    <scope>NUCLEOTIDE SEQUENCE</scope>
    <source>
        <strain evidence="7">Z-7014</strain>
    </source>
</reference>
<feature type="transmembrane region" description="Helical" evidence="5">
    <location>
        <begin position="393"/>
        <end position="412"/>
    </location>
</feature>
<gene>
    <name evidence="7" type="ORF">I0Q91_04015</name>
</gene>
<evidence type="ECO:0000256" key="5">
    <source>
        <dbReference type="RuleBase" id="RU363032"/>
    </source>
</evidence>
<evidence type="ECO:0000256" key="3">
    <source>
        <dbReference type="ARBA" id="ARBA00022989"/>
    </source>
</evidence>
<dbReference type="RefSeq" id="WP_270453035.1">
    <property type="nucleotide sequence ID" value="NZ_JADPIE010000002.1"/>
</dbReference>
<feature type="transmembrane region" description="Helical" evidence="5">
    <location>
        <begin position="78"/>
        <end position="100"/>
    </location>
</feature>
<dbReference type="Gene3D" id="1.10.3720.10">
    <property type="entry name" value="MetI-like"/>
    <property type="match status" value="2"/>
</dbReference>
<accession>A0A931ATN0</accession>
<feature type="transmembrane region" description="Helical" evidence="5">
    <location>
        <begin position="359"/>
        <end position="381"/>
    </location>
</feature>
<dbReference type="PANTHER" id="PTHR43496:SF1">
    <property type="entry name" value="POLYGALACTURONAN_RHAMNOGALACTURONAN TRANSPORT SYSTEM PERMEASE PROTEIN YTEP"/>
    <property type="match status" value="1"/>
</dbReference>
<feature type="transmembrane region" description="Helical" evidence="5">
    <location>
        <begin position="112"/>
        <end position="133"/>
    </location>
</feature>
<dbReference type="GO" id="GO:0055085">
    <property type="term" value="P:transmembrane transport"/>
    <property type="evidence" value="ECO:0007669"/>
    <property type="project" value="InterPro"/>
</dbReference>
<feature type="domain" description="ABC transmembrane type-1" evidence="6">
    <location>
        <begin position="74"/>
        <end position="274"/>
    </location>
</feature>
<evidence type="ECO:0000313" key="7">
    <source>
        <dbReference type="EMBL" id="MBF8436235.1"/>
    </source>
</evidence>
<dbReference type="InterPro" id="IPR000515">
    <property type="entry name" value="MetI-like"/>
</dbReference>
<dbReference type="PANTHER" id="PTHR43496">
    <property type="entry name" value="PROTEIN LPLB"/>
    <property type="match status" value="1"/>
</dbReference>
<evidence type="ECO:0000256" key="4">
    <source>
        <dbReference type="ARBA" id="ARBA00023136"/>
    </source>
</evidence>
<dbReference type="CDD" id="cd06261">
    <property type="entry name" value="TM_PBP2"/>
    <property type="match status" value="2"/>
</dbReference>
<evidence type="ECO:0000313" key="8">
    <source>
        <dbReference type="Proteomes" id="UP000621436"/>
    </source>
</evidence>